<dbReference type="InterPro" id="IPR016166">
    <property type="entry name" value="FAD-bd_PCMH"/>
</dbReference>
<evidence type="ECO:0000256" key="1">
    <source>
        <dbReference type="ARBA" id="ARBA00001974"/>
    </source>
</evidence>
<name>A0A150FXX4_GONPE</name>
<dbReference type="GO" id="GO:0016899">
    <property type="term" value="F:oxidoreductase activity, acting on the CH-OH group of donors, oxygen as acceptor"/>
    <property type="evidence" value="ECO:0007669"/>
    <property type="project" value="InterPro"/>
</dbReference>
<feature type="transmembrane region" description="Helical" evidence="3">
    <location>
        <begin position="30"/>
        <end position="56"/>
    </location>
</feature>
<proteinExistence type="predicted"/>
<dbReference type="SUPFAM" id="SSF56176">
    <property type="entry name" value="FAD-binding/transporter-associated domain-like"/>
    <property type="match status" value="1"/>
</dbReference>
<dbReference type="InterPro" id="IPR006094">
    <property type="entry name" value="Oxid_FAD_bind_N"/>
</dbReference>
<keyword evidence="6" id="KW-1185">Reference proteome</keyword>
<dbReference type="Proteomes" id="UP000075714">
    <property type="component" value="Unassembled WGS sequence"/>
</dbReference>
<dbReference type="GO" id="GO:0071949">
    <property type="term" value="F:FAD binding"/>
    <property type="evidence" value="ECO:0007669"/>
    <property type="project" value="InterPro"/>
</dbReference>
<feature type="region of interest" description="Disordered" evidence="2">
    <location>
        <begin position="1"/>
        <end position="21"/>
    </location>
</feature>
<dbReference type="EMBL" id="LSYV01000217">
    <property type="protein sequence ID" value="KXZ42035.1"/>
    <property type="molecule type" value="Genomic_DNA"/>
</dbReference>
<evidence type="ECO:0000256" key="3">
    <source>
        <dbReference type="SAM" id="Phobius"/>
    </source>
</evidence>
<dbReference type="OrthoDB" id="610608at2759"/>
<dbReference type="AlphaFoldDB" id="A0A150FXX4"/>
<feature type="domain" description="FAD-binding PCMH-type" evidence="4">
    <location>
        <begin position="79"/>
        <end position="278"/>
    </location>
</feature>
<dbReference type="InterPro" id="IPR016167">
    <property type="entry name" value="FAD-bd_PCMH_sub1"/>
</dbReference>
<dbReference type="PANTHER" id="PTHR43762">
    <property type="entry name" value="L-GULONOLACTONE OXIDASE"/>
    <property type="match status" value="1"/>
</dbReference>
<dbReference type="PROSITE" id="PS51387">
    <property type="entry name" value="FAD_PCMH"/>
    <property type="match status" value="1"/>
</dbReference>
<dbReference type="InterPro" id="IPR036318">
    <property type="entry name" value="FAD-bd_PCMH-like_sf"/>
</dbReference>
<dbReference type="Gene3D" id="3.30.43.10">
    <property type="entry name" value="Uridine Diphospho-n-acetylenolpyruvylglucosamine Reductase, domain 2"/>
    <property type="match status" value="1"/>
</dbReference>
<dbReference type="STRING" id="33097.A0A150FXX4"/>
<dbReference type="Gene3D" id="3.30.465.10">
    <property type="match status" value="1"/>
</dbReference>
<feature type="compositionally biased region" description="Basic residues" evidence="2">
    <location>
        <begin position="8"/>
        <end position="21"/>
    </location>
</feature>
<comment type="caution">
    <text evidence="5">The sequence shown here is derived from an EMBL/GenBank/DDBJ whole genome shotgun (WGS) entry which is preliminary data.</text>
</comment>
<evidence type="ECO:0000313" key="6">
    <source>
        <dbReference type="Proteomes" id="UP000075714"/>
    </source>
</evidence>
<keyword evidence="3" id="KW-0472">Membrane</keyword>
<protein>
    <recommendedName>
        <fullName evidence="4">FAD-binding PCMH-type domain-containing protein</fullName>
    </recommendedName>
</protein>
<gene>
    <name evidence="5" type="ORF">GPECTOR_218g459</name>
</gene>
<sequence length="794" mass="85456">MGLCQRTGARRQHLAPPTARHRHAVRSAPAHAFAVAAAVLTTAVAGTALLVLLGLAGPRMSAEAFLPYDLSNFQSEYACDNSSVRIVRPRTLSDVQAAVRAHSHVKALGGGWSWNQPFFCASNGSMPPMPDGFTRPSSRGPPPSGGPANIVMQTLRPLMIAVNETEESVTVDAGVRTIDLLRYLAAYVTPSAPSGWTLPAFPWFVFQTLGGAVATGTHGSSLKHHSLSSQVLAFTVVLANGTVRTFTNETDPFLMRALRVNVGKLGVVTHIKFRIVREMPVTRTLNSLPASRFLALLRSAQQQWAANGTLPDWMDETEWFWVPQRHEFLMVSFTRGDDPDASKRLAVLSEYARAPRAASTAYNTSLELLQEAIRARGTFEIDDWPLKSNVKFDPVTNLSTVALAALRRLNDTVIQLPWQKGPAGAGLHGSDTPARTTPALATTRVATPSVAAQAGPRDTASGAEAVAAGVAAAVAAAAAEHRAISEAEDAAVAAGEAWAIPGRKQATIYYGLPNMADAYIDISRSGVYTIAANATREALGGYLFQPEGILNNNIRKVAYDQYEVAVPVSTMADCWQGLLELLYGADNLDGTSYNGTASPASLPAKLAVAARANGSMLIGPDGRPDYGFRTNPLIRSTGREDALLSLTHDMPHLWLNIEDYIYYNRPGRRINPVFKSLVGFLRSDARCGATGLEGRGARLHWGKAGWPDAGCWHGDKEFPDTWCDFGCAVRELDPSGKFADSAPDRWNWEGAPLERCCVPGRGFKVAAEDPACVCTVRHARDAASCPEAPYYTLR</sequence>
<keyword evidence="3" id="KW-1133">Transmembrane helix</keyword>
<comment type="cofactor">
    <cofactor evidence="1">
        <name>FAD</name>
        <dbReference type="ChEBI" id="CHEBI:57692"/>
    </cofactor>
</comment>
<evidence type="ECO:0000313" key="5">
    <source>
        <dbReference type="EMBL" id="KXZ42035.1"/>
    </source>
</evidence>
<organism evidence="5 6">
    <name type="scientific">Gonium pectorale</name>
    <name type="common">Green alga</name>
    <dbReference type="NCBI Taxonomy" id="33097"/>
    <lineage>
        <taxon>Eukaryota</taxon>
        <taxon>Viridiplantae</taxon>
        <taxon>Chlorophyta</taxon>
        <taxon>core chlorophytes</taxon>
        <taxon>Chlorophyceae</taxon>
        <taxon>CS clade</taxon>
        <taxon>Chlamydomonadales</taxon>
        <taxon>Volvocaceae</taxon>
        <taxon>Gonium</taxon>
    </lineage>
</organism>
<dbReference type="Pfam" id="PF01565">
    <property type="entry name" value="FAD_binding_4"/>
    <property type="match status" value="1"/>
</dbReference>
<keyword evidence="3" id="KW-0812">Transmembrane</keyword>
<accession>A0A150FXX4</accession>
<reference evidence="6" key="1">
    <citation type="journal article" date="2016" name="Nat. Commun.">
        <title>The Gonium pectorale genome demonstrates co-option of cell cycle regulation during the evolution of multicellularity.</title>
        <authorList>
            <person name="Hanschen E.R."/>
            <person name="Marriage T.N."/>
            <person name="Ferris P.J."/>
            <person name="Hamaji T."/>
            <person name="Toyoda A."/>
            <person name="Fujiyama A."/>
            <person name="Neme R."/>
            <person name="Noguchi H."/>
            <person name="Minakuchi Y."/>
            <person name="Suzuki M."/>
            <person name="Kawai-Toyooka H."/>
            <person name="Smith D.R."/>
            <person name="Sparks H."/>
            <person name="Anderson J."/>
            <person name="Bakaric R."/>
            <person name="Luria V."/>
            <person name="Karger A."/>
            <person name="Kirschner M.W."/>
            <person name="Durand P.M."/>
            <person name="Michod R.E."/>
            <person name="Nozaki H."/>
            <person name="Olson B.J."/>
        </authorList>
    </citation>
    <scope>NUCLEOTIDE SEQUENCE [LARGE SCALE GENOMIC DNA]</scope>
    <source>
        <strain evidence="6">NIES-2863</strain>
    </source>
</reference>
<evidence type="ECO:0000259" key="4">
    <source>
        <dbReference type="PROSITE" id="PS51387"/>
    </source>
</evidence>
<evidence type="ECO:0000256" key="2">
    <source>
        <dbReference type="SAM" id="MobiDB-lite"/>
    </source>
</evidence>
<dbReference type="InterPro" id="IPR016169">
    <property type="entry name" value="FAD-bd_PCMH_sub2"/>
</dbReference>
<dbReference type="InterPro" id="IPR010031">
    <property type="entry name" value="FAD_lactone_oxidase-like"/>
</dbReference>
<dbReference type="PANTHER" id="PTHR43762:SF5">
    <property type="entry name" value="FAD-BINDING PCMH-TYPE DOMAIN-CONTAINING PROTEIN"/>
    <property type="match status" value="1"/>
</dbReference>